<dbReference type="AlphaFoldDB" id="A0A1S9ZI85"/>
<reference evidence="2 3" key="1">
    <citation type="submission" date="2017-02" db="EMBL/GenBank/DDBJ databases">
        <title>Draft genome sequence of Moraxella canis CCUG 8415A type strain.</title>
        <authorList>
            <person name="Engstrom-Jakobsson H."/>
            <person name="Salva-Serra F."/>
            <person name="Thorell K."/>
            <person name="Gonzales-Siles L."/>
            <person name="Karlsson R."/>
            <person name="Boulund F."/>
            <person name="Engstrand L."/>
            <person name="Moore E."/>
        </authorList>
    </citation>
    <scope>NUCLEOTIDE SEQUENCE [LARGE SCALE GENOMIC DNA]</scope>
    <source>
        <strain evidence="2 3">CCUG 8415A</strain>
    </source>
</reference>
<organism evidence="2 3">
    <name type="scientific">Moraxella canis</name>
    <dbReference type="NCBI Taxonomy" id="90239"/>
    <lineage>
        <taxon>Bacteria</taxon>
        <taxon>Pseudomonadati</taxon>
        <taxon>Pseudomonadota</taxon>
        <taxon>Gammaproteobacteria</taxon>
        <taxon>Moraxellales</taxon>
        <taxon>Moraxellaceae</taxon>
        <taxon>Moraxella</taxon>
    </lineage>
</organism>
<feature type="chain" id="PRO_5013069068" evidence="1">
    <location>
        <begin position="20"/>
        <end position="122"/>
    </location>
</feature>
<evidence type="ECO:0000313" key="3">
    <source>
        <dbReference type="Proteomes" id="UP000190322"/>
    </source>
</evidence>
<accession>A0A1S9ZI85</accession>
<dbReference type="InterPro" id="IPR046576">
    <property type="entry name" value="DUF6636"/>
</dbReference>
<dbReference type="Pfam" id="PF20341">
    <property type="entry name" value="DUF6636"/>
    <property type="match status" value="1"/>
</dbReference>
<comment type="caution">
    <text evidence="2">The sequence shown here is derived from an EMBL/GenBank/DDBJ whole genome shotgun (WGS) entry which is preliminary data.</text>
</comment>
<dbReference type="RefSeq" id="WP_078256183.1">
    <property type="nucleotide sequence ID" value="NZ_MUXT01000008.1"/>
</dbReference>
<gene>
    <name evidence="2" type="ORF">B0180_06440</name>
</gene>
<dbReference type="EMBL" id="MUXT01000008">
    <property type="protein sequence ID" value="OOR83205.1"/>
    <property type="molecule type" value="Genomic_DNA"/>
</dbReference>
<feature type="signal peptide" evidence="1">
    <location>
        <begin position="1"/>
        <end position="19"/>
    </location>
</feature>
<dbReference type="Proteomes" id="UP000190322">
    <property type="component" value="Unassembled WGS sequence"/>
</dbReference>
<proteinExistence type="predicted"/>
<sequence>MRLLSSLILAALLPISAFAQSTAFESPSGNIYCEAHDDMVACFIHQTQTGNDGCAYIIEAYAPSAYRTCAADGGYDGYITTLGYGNSIRGQGWTCTSQQTGMYCVNRLKKGFKISRSKQIMF</sequence>
<name>A0A1S9ZI85_9GAMM</name>
<evidence type="ECO:0000313" key="2">
    <source>
        <dbReference type="EMBL" id="OOR83205.1"/>
    </source>
</evidence>
<keyword evidence="1" id="KW-0732">Signal</keyword>
<evidence type="ECO:0000256" key="1">
    <source>
        <dbReference type="SAM" id="SignalP"/>
    </source>
</evidence>
<protein>
    <submittedName>
        <fullName evidence="2">Uncharacterized protein</fullName>
    </submittedName>
</protein>